<keyword evidence="3" id="KW-0378">Hydrolase</keyword>
<dbReference type="GO" id="GO:0046677">
    <property type="term" value="P:response to antibiotic"/>
    <property type="evidence" value="ECO:0007669"/>
    <property type="project" value="InterPro"/>
</dbReference>
<gene>
    <name evidence="3" type="primary">blaZ</name>
    <name evidence="3" type="ORF">BGLFYP119_02034</name>
</gene>
<name>A0A6N2UE04_9FIRM</name>
<keyword evidence="1" id="KW-0732">Signal</keyword>
<dbReference type="InterPro" id="IPR045155">
    <property type="entry name" value="Beta-lactam_cat"/>
</dbReference>
<feature type="domain" description="Beta-lactamase class A catalytic" evidence="2">
    <location>
        <begin position="224"/>
        <end position="269"/>
    </location>
</feature>
<feature type="signal peptide" evidence="1">
    <location>
        <begin position="1"/>
        <end position="27"/>
    </location>
</feature>
<organism evidence="3">
    <name type="scientific">Blautia glucerasea</name>
    <dbReference type="NCBI Taxonomy" id="536633"/>
    <lineage>
        <taxon>Bacteria</taxon>
        <taxon>Bacillati</taxon>
        <taxon>Bacillota</taxon>
        <taxon>Clostridia</taxon>
        <taxon>Lachnospirales</taxon>
        <taxon>Lachnospiraceae</taxon>
        <taxon>Blautia</taxon>
    </lineage>
</organism>
<proteinExistence type="predicted"/>
<accession>A0A6N2UE04</accession>
<dbReference type="Gene3D" id="2.10.270.10">
    <property type="entry name" value="Cholin Binding"/>
    <property type="match status" value="1"/>
</dbReference>
<dbReference type="GO" id="GO:0008800">
    <property type="term" value="F:beta-lactamase activity"/>
    <property type="evidence" value="ECO:0007669"/>
    <property type="project" value="UniProtKB-EC"/>
</dbReference>
<evidence type="ECO:0000259" key="2">
    <source>
        <dbReference type="Pfam" id="PF13354"/>
    </source>
</evidence>
<dbReference type="GO" id="GO:0030655">
    <property type="term" value="P:beta-lactam antibiotic catabolic process"/>
    <property type="evidence" value="ECO:0007669"/>
    <property type="project" value="InterPro"/>
</dbReference>
<dbReference type="SUPFAM" id="SSF56601">
    <property type="entry name" value="beta-lactamase/transpeptidase-like"/>
    <property type="match status" value="1"/>
</dbReference>
<dbReference type="SUPFAM" id="SSF69360">
    <property type="entry name" value="Cell wall binding repeat"/>
    <property type="match status" value="1"/>
</dbReference>
<sequence>MKKKKGNFVPRFLKKLLVLMLLFSLTAGTVSVLPVQTEVFAVAQKKTGARKFRVQLGGTRQRYYLTKKGSTWLLTDRYGKKVTGFQYIRVPKGKELKTGYYYFNSKGRLCRGKHFHKVNKRIARRTFKGTYYFGETNGRLLRKAGWRTIGGKKYYLDSFGKRYEKRWKSGYYLQADGTIARNKQISKNIWVNWQGRRCKKADIGMSGLGKQLQKMVNSYSGTWSVYVKDLEKGGEICINDRAMYPASTIKAFVMASTFDQIKKGKLSYNSVRGLLNSMITVSDNEAYNQLVRCNSPSRSFVSGAGTVNKYLKRNGYKKTGCHSSLHPAASSFVSDGGSNSASAKDCGVLLENIYKGKCVSKRYSREMEKLLLRQTRRGKIPSGVPADVKVANKTGETSSVQHDMAIVYGKKTDYVICVFSSTGNEGYSVQRIRDISRTAYNYLN</sequence>
<dbReference type="EMBL" id="CACRST010000018">
    <property type="protein sequence ID" value="VYT15597.1"/>
    <property type="molecule type" value="Genomic_DNA"/>
</dbReference>
<reference evidence="3" key="1">
    <citation type="submission" date="2019-11" db="EMBL/GenBank/DDBJ databases">
        <authorList>
            <person name="Feng L."/>
        </authorList>
    </citation>
    <scope>NUCLEOTIDE SEQUENCE</scope>
    <source>
        <strain evidence="3">BgluceraseaLFYP119</strain>
    </source>
</reference>
<dbReference type="EC" id="3.5.2.6" evidence="3"/>
<evidence type="ECO:0000313" key="3">
    <source>
        <dbReference type="EMBL" id="VYT15597.1"/>
    </source>
</evidence>
<feature type="domain" description="Beta-lactamase class A catalytic" evidence="2">
    <location>
        <begin position="270"/>
        <end position="419"/>
    </location>
</feature>
<dbReference type="PANTHER" id="PTHR35333">
    <property type="entry name" value="BETA-LACTAMASE"/>
    <property type="match status" value="1"/>
</dbReference>
<feature type="chain" id="PRO_5039188719" evidence="1">
    <location>
        <begin position="28"/>
        <end position="444"/>
    </location>
</feature>
<dbReference type="RefSeq" id="WP_317350189.1">
    <property type="nucleotide sequence ID" value="NZ_CACRST010000018.1"/>
</dbReference>
<dbReference type="PANTHER" id="PTHR35333:SF3">
    <property type="entry name" value="BETA-LACTAMASE-TYPE TRANSPEPTIDASE FOLD CONTAINING PROTEIN"/>
    <property type="match status" value="1"/>
</dbReference>
<protein>
    <submittedName>
        <fullName evidence="3">Beta-lactamase</fullName>
        <ecNumber evidence="3">3.5.2.6</ecNumber>
    </submittedName>
</protein>
<dbReference type="Pfam" id="PF13354">
    <property type="entry name" value="Beta-lactamase2"/>
    <property type="match status" value="2"/>
</dbReference>
<dbReference type="InterPro" id="IPR012338">
    <property type="entry name" value="Beta-lactam/transpept-like"/>
</dbReference>
<dbReference type="Gene3D" id="3.40.710.10">
    <property type="entry name" value="DD-peptidase/beta-lactamase superfamily"/>
    <property type="match status" value="1"/>
</dbReference>
<dbReference type="InterPro" id="IPR000871">
    <property type="entry name" value="Beta-lactam_class-A"/>
</dbReference>
<evidence type="ECO:0000256" key="1">
    <source>
        <dbReference type="SAM" id="SignalP"/>
    </source>
</evidence>
<dbReference type="AlphaFoldDB" id="A0A6N2UE04"/>